<keyword evidence="4" id="KW-0902">Two-component regulatory system</keyword>
<feature type="transmembrane region" description="Helical" evidence="6">
    <location>
        <begin position="377"/>
        <end position="398"/>
    </location>
</feature>
<dbReference type="Gene3D" id="3.30.565.10">
    <property type="entry name" value="Histidine kinase-like ATPase, C-terminal domain"/>
    <property type="match status" value="1"/>
</dbReference>
<dbReference type="Proteomes" id="UP001302349">
    <property type="component" value="Chromosome"/>
</dbReference>
<evidence type="ECO:0000256" key="3">
    <source>
        <dbReference type="ARBA" id="ARBA00022553"/>
    </source>
</evidence>
<dbReference type="InterPro" id="IPR003661">
    <property type="entry name" value="HisK_dim/P_dom"/>
</dbReference>
<dbReference type="InterPro" id="IPR005467">
    <property type="entry name" value="His_kinase_dom"/>
</dbReference>
<dbReference type="PRINTS" id="PR00344">
    <property type="entry name" value="BCTRLSENSOR"/>
</dbReference>
<gene>
    <name evidence="10" type="ORF">RT717_21775</name>
</gene>
<dbReference type="RefSeq" id="WP_317488466.1">
    <property type="nucleotide sequence ID" value="NZ_CP136051.1"/>
</dbReference>
<feature type="transmembrane region" description="Helical" evidence="6">
    <location>
        <begin position="294"/>
        <end position="316"/>
    </location>
</feature>
<proteinExistence type="predicted"/>
<feature type="chain" id="PRO_5045112491" description="histidine kinase" evidence="7">
    <location>
        <begin position="22"/>
        <end position="788"/>
    </location>
</feature>
<dbReference type="SUPFAM" id="SSF55874">
    <property type="entry name" value="ATPase domain of HSP90 chaperone/DNA topoisomerase II/histidine kinase"/>
    <property type="match status" value="1"/>
</dbReference>
<feature type="modified residue" description="4-aspartylphosphate" evidence="5">
    <location>
        <position position="719"/>
    </location>
</feature>
<name>A0ABZ0IMK3_9BACT</name>
<dbReference type="InterPro" id="IPR008979">
    <property type="entry name" value="Galactose-bd-like_sf"/>
</dbReference>
<dbReference type="Pfam" id="PF00512">
    <property type="entry name" value="HisKA"/>
    <property type="match status" value="1"/>
</dbReference>
<dbReference type="Pfam" id="PF02518">
    <property type="entry name" value="HATPase_c"/>
    <property type="match status" value="1"/>
</dbReference>
<feature type="transmembrane region" description="Helical" evidence="6">
    <location>
        <begin position="322"/>
        <end position="343"/>
    </location>
</feature>
<dbReference type="CDD" id="cd16922">
    <property type="entry name" value="HATPase_EvgS-ArcB-TorS-like"/>
    <property type="match status" value="1"/>
</dbReference>
<dbReference type="InterPro" id="IPR011006">
    <property type="entry name" value="CheY-like_superfamily"/>
</dbReference>
<feature type="transmembrane region" description="Helical" evidence="6">
    <location>
        <begin position="350"/>
        <end position="371"/>
    </location>
</feature>
<reference evidence="10 11" key="1">
    <citation type="journal article" date="2023" name="Microbiol. Resour. Announc.">
        <title>Complete Genome Sequence of Imperialibacter roseus strain P4T.</title>
        <authorList>
            <person name="Tizabi D.R."/>
            <person name="Bachvaroff T."/>
            <person name="Hill R.T."/>
        </authorList>
    </citation>
    <scope>NUCLEOTIDE SEQUENCE [LARGE SCALE GENOMIC DNA]</scope>
    <source>
        <strain evidence="10 11">P4T</strain>
    </source>
</reference>
<dbReference type="EMBL" id="CP136051">
    <property type="protein sequence ID" value="WOK05709.1"/>
    <property type="molecule type" value="Genomic_DNA"/>
</dbReference>
<feature type="transmembrane region" description="Helical" evidence="6">
    <location>
        <begin position="229"/>
        <end position="249"/>
    </location>
</feature>
<feature type="domain" description="Histidine kinase" evidence="8">
    <location>
        <begin position="424"/>
        <end position="640"/>
    </location>
</feature>
<keyword evidence="6" id="KW-1133">Transmembrane helix</keyword>
<evidence type="ECO:0000256" key="4">
    <source>
        <dbReference type="ARBA" id="ARBA00023012"/>
    </source>
</evidence>
<evidence type="ECO:0000256" key="7">
    <source>
        <dbReference type="SAM" id="SignalP"/>
    </source>
</evidence>
<keyword evidence="7" id="KW-0732">Signal</keyword>
<dbReference type="SMART" id="SM00387">
    <property type="entry name" value="HATPase_c"/>
    <property type="match status" value="1"/>
</dbReference>
<dbReference type="Pfam" id="PF00072">
    <property type="entry name" value="Response_reg"/>
    <property type="match status" value="1"/>
</dbReference>
<dbReference type="InterPro" id="IPR001789">
    <property type="entry name" value="Sig_transdc_resp-reg_receiver"/>
</dbReference>
<keyword evidence="11" id="KW-1185">Reference proteome</keyword>
<evidence type="ECO:0000256" key="6">
    <source>
        <dbReference type="SAM" id="Phobius"/>
    </source>
</evidence>
<evidence type="ECO:0000313" key="10">
    <source>
        <dbReference type="EMBL" id="WOK05709.1"/>
    </source>
</evidence>
<dbReference type="InterPro" id="IPR036890">
    <property type="entry name" value="HATPase_C_sf"/>
</dbReference>
<accession>A0ABZ0IMK3</accession>
<dbReference type="Gene3D" id="3.40.50.2300">
    <property type="match status" value="1"/>
</dbReference>
<dbReference type="EC" id="2.7.13.3" evidence="2"/>
<dbReference type="Gene3D" id="1.10.287.130">
    <property type="match status" value="1"/>
</dbReference>
<dbReference type="SUPFAM" id="SSF47384">
    <property type="entry name" value="Homodimeric domain of signal transducing histidine kinase"/>
    <property type="match status" value="1"/>
</dbReference>
<dbReference type="Pfam" id="PF07695">
    <property type="entry name" value="7TMR-DISM_7TM"/>
    <property type="match status" value="1"/>
</dbReference>
<organism evidence="10 11">
    <name type="scientific">Imperialibacter roseus</name>
    <dbReference type="NCBI Taxonomy" id="1324217"/>
    <lineage>
        <taxon>Bacteria</taxon>
        <taxon>Pseudomonadati</taxon>
        <taxon>Bacteroidota</taxon>
        <taxon>Cytophagia</taxon>
        <taxon>Cytophagales</taxon>
        <taxon>Flammeovirgaceae</taxon>
        <taxon>Imperialibacter</taxon>
    </lineage>
</organism>
<evidence type="ECO:0000256" key="5">
    <source>
        <dbReference type="PROSITE-ProRule" id="PRU00169"/>
    </source>
</evidence>
<evidence type="ECO:0000313" key="11">
    <source>
        <dbReference type="Proteomes" id="UP001302349"/>
    </source>
</evidence>
<dbReference type="InterPro" id="IPR036097">
    <property type="entry name" value="HisK_dim/P_sf"/>
</dbReference>
<keyword evidence="3 5" id="KW-0597">Phosphoprotein</keyword>
<feature type="transmembrane region" description="Helical" evidence="6">
    <location>
        <begin position="203"/>
        <end position="222"/>
    </location>
</feature>
<comment type="catalytic activity">
    <reaction evidence="1">
        <text>ATP + protein L-histidine = ADP + protein N-phospho-L-histidine.</text>
        <dbReference type="EC" id="2.7.13.3"/>
    </reaction>
</comment>
<dbReference type="PANTHER" id="PTHR45339:SF1">
    <property type="entry name" value="HYBRID SIGNAL TRANSDUCTION HISTIDINE KINASE J"/>
    <property type="match status" value="1"/>
</dbReference>
<dbReference type="SUPFAM" id="SSF52172">
    <property type="entry name" value="CheY-like"/>
    <property type="match status" value="1"/>
</dbReference>
<keyword evidence="6" id="KW-0812">Transmembrane</keyword>
<feature type="domain" description="Response regulatory" evidence="9">
    <location>
        <begin position="670"/>
        <end position="784"/>
    </location>
</feature>
<dbReference type="InterPro" id="IPR004358">
    <property type="entry name" value="Sig_transdc_His_kin-like_C"/>
</dbReference>
<evidence type="ECO:0000259" key="8">
    <source>
        <dbReference type="PROSITE" id="PS50109"/>
    </source>
</evidence>
<dbReference type="PROSITE" id="PS50110">
    <property type="entry name" value="RESPONSE_REGULATORY"/>
    <property type="match status" value="1"/>
</dbReference>
<dbReference type="CDD" id="cd00082">
    <property type="entry name" value="HisKA"/>
    <property type="match status" value="1"/>
</dbReference>
<evidence type="ECO:0000256" key="2">
    <source>
        <dbReference type="ARBA" id="ARBA00012438"/>
    </source>
</evidence>
<sequence>MSRFLFFVGVLTTFISFSLHADAEKPTATKGTLDLRGWDFLRDGPIKLDGEWGFYWEELLVPEGAELAKKPPHYFQFPRIWNNAEVDGIELSRAGYATYSLTVLLPKDHPPLLMWVEDFFTSYQLFINGEVFSKNGIVGKTKEESQPQAYPKTKPLREKADTLHLVLQVSNFVHRKGGSSQSITLGEEMQLARAKEVELAYDWILAGAMFMGGFFFFGLYLFGRHDKPMLYFALFCLVYAYRNIGSDIYAINSVWEMPFSLLLRLEHLSVFMGLYFFTRYIVSLYPEEIYKPIFSVFFWVTLGISFLTAVGPILLFTSILPYYLYVLLLAICYGIYIVVMAVIHKRPAAVYALVAKLIVFAIVGYNVLVYFDLTPRIVLFNFIAHILFFFCQGLILSFRFAQNLKEAKEQAEKASRARTEFLSTMSHEMRTPLNAVLGMTNFLIGDKPKQTQKESLNTLKFSAERLMNLITELLDFSKIDSGQIDFSTEKISLKEFLQSVYTSFEKTAKQKRLDFQLQIGEDIPDHILCDKARLSQVLVNLLDNAFKFTPSGFVHLKVSLEEKESDSVKLLFEMIDSGIGIKESQSEMIFESFSQGNASTTREYGGTGLGLSIIRRLLRLQGSDIQFVSTPGEGSRFYFSQWFGLVKTAEKSPAPVAPKVIDRNIVERKKILVVEDNKVNVLVIKKFLQKWGANIEIAGNGQIAVEKHAATPFDIILMDLQMPVMDGYKATEKIRETDAKTPIIAITAAIPSDIRDQIFTVGMNDIVTKPFVPEDLHEKLIKYLSLAS</sequence>
<protein>
    <recommendedName>
        <fullName evidence="2">histidine kinase</fullName>
        <ecNumber evidence="2">2.7.13.3</ecNumber>
    </recommendedName>
</protein>
<dbReference type="PANTHER" id="PTHR45339">
    <property type="entry name" value="HYBRID SIGNAL TRANSDUCTION HISTIDINE KINASE J"/>
    <property type="match status" value="1"/>
</dbReference>
<keyword evidence="6" id="KW-0472">Membrane</keyword>
<dbReference type="InterPro" id="IPR003594">
    <property type="entry name" value="HATPase_dom"/>
</dbReference>
<dbReference type="CDD" id="cd17546">
    <property type="entry name" value="REC_hyHK_CKI1_RcsC-like"/>
    <property type="match status" value="1"/>
</dbReference>
<evidence type="ECO:0000259" key="9">
    <source>
        <dbReference type="PROSITE" id="PS50110"/>
    </source>
</evidence>
<dbReference type="PROSITE" id="PS50109">
    <property type="entry name" value="HIS_KIN"/>
    <property type="match status" value="1"/>
</dbReference>
<feature type="signal peptide" evidence="7">
    <location>
        <begin position="1"/>
        <end position="21"/>
    </location>
</feature>
<dbReference type="SMART" id="SM00388">
    <property type="entry name" value="HisKA"/>
    <property type="match status" value="1"/>
</dbReference>
<dbReference type="SUPFAM" id="SSF49785">
    <property type="entry name" value="Galactose-binding domain-like"/>
    <property type="match status" value="1"/>
</dbReference>
<dbReference type="InterPro" id="IPR011623">
    <property type="entry name" value="7TMR_DISM_rcpt_extracell_dom1"/>
</dbReference>
<dbReference type="SMART" id="SM00448">
    <property type="entry name" value="REC"/>
    <property type="match status" value="1"/>
</dbReference>
<evidence type="ECO:0000256" key="1">
    <source>
        <dbReference type="ARBA" id="ARBA00000085"/>
    </source>
</evidence>